<dbReference type="InterPro" id="IPR033131">
    <property type="entry name" value="Pectinesterase_Asp_AS"/>
</dbReference>
<evidence type="ECO:0000256" key="7">
    <source>
        <dbReference type="PROSITE-ProRule" id="PRU10040"/>
    </source>
</evidence>
<feature type="domain" description="Pectinesterase catalytic" evidence="9">
    <location>
        <begin position="13"/>
        <end position="301"/>
    </location>
</feature>
<proteinExistence type="evidence at transcript level"/>
<sequence length="321" mass="36197">MAQTMLKQSVLRVAQDGSAQYRGVQEAIDAVPLQNKKRVVIEIMPGVYEQPLYIPKTKNFISLRGFCPEKTILTWNNFATRIIHPQDERVRGTGTFGCGSVIVEGTDFIAQGITFENSAPQGSGQAVAIRVSADRCAFYNCRFLGWQDTAYLHSGKQYFRDCYIEGSVDFIFGNATALFEHCQIHCKANGWVTAQSRRSADESTGFVFLRCSITGNGNKAYAYLGRPWQPFARVVFVYTWMDACIMPLAWHNWDSPEKEKTACFYEFRCFGPGSDCSGRVKWAKQLKDDEIEQYVSQSFIDPNPDKAWLTNDTSIKVPLSA</sequence>
<dbReference type="InterPro" id="IPR000070">
    <property type="entry name" value="Pectinesterase_cat"/>
</dbReference>
<dbReference type="GO" id="GO:0042545">
    <property type="term" value="P:cell wall modification"/>
    <property type="evidence" value="ECO:0007669"/>
    <property type="project" value="UniProtKB-UniRule"/>
</dbReference>
<dbReference type="PANTHER" id="PTHR31321">
    <property type="entry name" value="ACYL-COA THIOESTER HYDROLASE YBHC-RELATED"/>
    <property type="match status" value="1"/>
</dbReference>
<evidence type="ECO:0000256" key="5">
    <source>
        <dbReference type="ARBA" id="ARBA00023085"/>
    </source>
</evidence>
<comment type="catalytic activity">
    <reaction evidence="6 8">
        <text>[(1-&gt;4)-alpha-D-galacturonosyl methyl ester](n) + n H2O = [(1-&gt;4)-alpha-D-galacturonosyl](n) + n methanol + n H(+)</text>
        <dbReference type="Rhea" id="RHEA:22380"/>
        <dbReference type="Rhea" id="RHEA-COMP:14570"/>
        <dbReference type="Rhea" id="RHEA-COMP:14573"/>
        <dbReference type="ChEBI" id="CHEBI:15377"/>
        <dbReference type="ChEBI" id="CHEBI:15378"/>
        <dbReference type="ChEBI" id="CHEBI:17790"/>
        <dbReference type="ChEBI" id="CHEBI:140522"/>
        <dbReference type="ChEBI" id="CHEBI:140523"/>
        <dbReference type="EC" id="3.1.1.11"/>
    </reaction>
</comment>
<evidence type="ECO:0000256" key="3">
    <source>
        <dbReference type="ARBA" id="ARBA00013229"/>
    </source>
</evidence>
<dbReference type="EC" id="3.1.1.11" evidence="3 8"/>
<dbReference type="InterPro" id="IPR011050">
    <property type="entry name" value="Pectin_lyase_fold/virulence"/>
</dbReference>
<dbReference type="Gene3D" id="2.160.20.10">
    <property type="entry name" value="Single-stranded right-handed beta-helix, Pectin lyase-like"/>
    <property type="match status" value="1"/>
</dbReference>
<dbReference type="EMBL" id="MK585498">
    <property type="protein sequence ID" value="QIR83189.1"/>
    <property type="molecule type" value="mRNA"/>
</dbReference>
<evidence type="ECO:0000256" key="2">
    <source>
        <dbReference type="ARBA" id="ARBA00008891"/>
    </source>
</evidence>
<dbReference type="GO" id="GO:0030599">
    <property type="term" value="F:pectinesterase activity"/>
    <property type="evidence" value="ECO:0007669"/>
    <property type="project" value="UniProtKB-UniRule"/>
</dbReference>
<evidence type="ECO:0000256" key="8">
    <source>
        <dbReference type="RuleBase" id="RU000589"/>
    </source>
</evidence>
<keyword evidence="4 8" id="KW-0378">Hydrolase</keyword>
<evidence type="ECO:0000256" key="1">
    <source>
        <dbReference type="ARBA" id="ARBA00005184"/>
    </source>
</evidence>
<evidence type="ECO:0000313" key="10">
    <source>
        <dbReference type="EMBL" id="QIR83189.1"/>
    </source>
</evidence>
<keyword evidence="5 8" id="KW-0063">Aspartyl esterase</keyword>
<dbReference type="PROSITE" id="PS00503">
    <property type="entry name" value="PECTINESTERASE_2"/>
    <property type="match status" value="1"/>
</dbReference>
<evidence type="ECO:0000256" key="4">
    <source>
        <dbReference type="ARBA" id="ARBA00022801"/>
    </source>
</evidence>
<name>A0A6G9W5F1_CUNLA</name>
<dbReference type="Pfam" id="PF01095">
    <property type="entry name" value="Pectinesterase"/>
    <property type="match status" value="1"/>
</dbReference>
<gene>
    <name evidence="10" type="primary">PME31</name>
</gene>
<dbReference type="UniPathway" id="UPA00545">
    <property type="reaction ID" value="UER00823"/>
</dbReference>
<dbReference type="SUPFAM" id="SSF51126">
    <property type="entry name" value="Pectin lyase-like"/>
    <property type="match status" value="1"/>
</dbReference>
<evidence type="ECO:0000259" key="9">
    <source>
        <dbReference type="Pfam" id="PF01095"/>
    </source>
</evidence>
<dbReference type="PANTHER" id="PTHR31321:SF12">
    <property type="entry name" value="PECTINESTERASE 31"/>
    <property type="match status" value="1"/>
</dbReference>
<evidence type="ECO:0000256" key="6">
    <source>
        <dbReference type="ARBA" id="ARBA00047928"/>
    </source>
</evidence>
<dbReference type="AlphaFoldDB" id="A0A6G9W5F1"/>
<dbReference type="GO" id="GO:0045490">
    <property type="term" value="P:pectin catabolic process"/>
    <property type="evidence" value="ECO:0007669"/>
    <property type="project" value="UniProtKB-UniRule"/>
</dbReference>
<protein>
    <recommendedName>
        <fullName evidence="3 8">Pectinesterase</fullName>
        <ecNumber evidence="3 8">3.1.1.11</ecNumber>
    </recommendedName>
</protein>
<accession>A0A6G9W5F1</accession>
<dbReference type="InterPro" id="IPR012334">
    <property type="entry name" value="Pectin_lyas_fold"/>
</dbReference>
<comment type="similarity">
    <text evidence="2">Belongs to the pectinesterase family.</text>
</comment>
<comment type="pathway">
    <text evidence="1 8">Glycan metabolism; pectin degradation; 2-dehydro-3-deoxy-D-gluconate from pectin: step 1/5.</text>
</comment>
<feature type="active site" evidence="7">
    <location>
        <position position="169"/>
    </location>
</feature>
<reference evidence="10" key="1">
    <citation type="submission" date="2019-03" db="EMBL/GenBank/DDBJ databases">
        <title>Molecular characterization of PME/PMEI genes and their involvement in root border cells releasing of Chinese fir.</title>
        <authorList>
            <person name="Lu W."/>
        </authorList>
    </citation>
    <scope>NUCLEOTIDE SEQUENCE</scope>
</reference>
<organism evidence="10">
    <name type="scientific">Cunninghamia lanceolata</name>
    <name type="common">China fir</name>
    <name type="synonym">Pinus lanceolata</name>
    <dbReference type="NCBI Taxonomy" id="28977"/>
    <lineage>
        <taxon>Eukaryota</taxon>
        <taxon>Viridiplantae</taxon>
        <taxon>Streptophyta</taxon>
        <taxon>Embryophyta</taxon>
        <taxon>Tracheophyta</taxon>
        <taxon>Spermatophyta</taxon>
        <taxon>Pinopsida</taxon>
        <taxon>Pinidae</taxon>
        <taxon>Conifers II</taxon>
        <taxon>Cupressales</taxon>
        <taxon>Cupressaceae</taxon>
        <taxon>Cunninghamia</taxon>
    </lineage>
</organism>